<keyword evidence="2" id="KW-1185">Reference proteome</keyword>
<reference evidence="1 2" key="1">
    <citation type="submission" date="2019-03" db="EMBL/GenBank/DDBJ databases">
        <title>Deep-cultivation of Planctomycetes and their phenomic and genomic characterization uncovers novel biology.</title>
        <authorList>
            <person name="Wiegand S."/>
            <person name="Jogler M."/>
            <person name="Boedeker C."/>
            <person name="Pinto D."/>
            <person name="Vollmers J."/>
            <person name="Rivas-Marin E."/>
            <person name="Kohn T."/>
            <person name="Peeters S.H."/>
            <person name="Heuer A."/>
            <person name="Rast P."/>
            <person name="Oberbeckmann S."/>
            <person name="Bunk B."/>
            <person name="Jeske O."/>
            <person name="Meyerdierks A."/>
            <person name="Storesund J.E."/>
            <person name="Kallscheuer N."/>
            <person name="Luecker S."/>
            <person name="Lage O.M."/>
            <person name="Pohl T."/>
            <person name="Merkel B.J."/>
            <person name="Hornburger P."/>
            <person name="Mueller R.-W."/>
            <person name="Bruemmer F."/>
            <person name="Labrenz M."/>
            <person name="Spormann A.M."/>
            <person name="Op den Camp H."/>
            <person name="Overmann J."/>
            <person name="Amann R."/>
            <person name="Jetten M.S.M."/>
            <person name="Mascher T."/>
            <person name="Medema M.H."/>
            <person name="Devos D.P."/>
            <person name="Kaster A.-K."/>
            <person name="Ovreas L."/>
            <person name="Rohde M."/>
            <person name="Galperin M.Y."/>
            <person name="Jogler C."/>
        </authorList>
    </citation>
    <scope>NUCLEOTIDE SEQUENCE [LARGE SCALE GENOMIC DNA]</scope>
    <source>
        <strain evidence="1 2">Enr13</strain>
    </source>
</reference>
<sequence>MLTAVRAIVPIGTSLEDAKARMVQSGFECKVIRNGSFSEDPGFIGSDREYRSVDNANYLRCQRDESAGLLVSHLWSVAIVYDDTDTVEDVLVLHRMEGP</sequence>
<dbReference type="KEGG" id="snep:Enr13x_67480"/>
<dbReference type="Proteomes" id="UP000319004">
    <property type="component" value="Chromosome"/>
</dbReference>
<accession>A0A518I142</accession>
<evidence type="ECO:0000313" key="1">
    <source>
        <dbReference type="EMBL" id="QDV46839.1"/>
    </source>
</evidence>
<evidence type="ECO:0000313" key="2">
    <source>
        <dbReference type="Proteomes" id="UP000319004"/>
    </source>
</evidence>
<name>A0A518I142_9BACT</name>
<gene>
    <name evidence="1" type="ORF">Enr13x_67480</name>
</gene>
<protein>
    <submittedName>
        <fullName evidence="1">Uncharacterized protein</fullName>
    </submittedName>
</protein>
<proteinExistence type="predicted"/>
<dbReference type="AlphaFoldDB" id="A0A518I142"/>
<organism evidence="1 2">
    <name type="scientific">Stieleria neptunia</name>
    <dbReference type="NCBI Taxonomy" id="2527979"/>
    <lineage>
        <taxon>Bacteria</taxon>
        <taxon>Pseudomonadati</taxon>
        <taxon>Planctomycetota</taxon>
        <taxon>Planctomycetia</taxon>
        <taxon>Pirellulales</taxon>
        <taxon>Pirellulaceae</taxon>
        <taxon>Stieleria</taxon>
    </lineage>
</organism>
<dbReference type="EMBL" id="CP037423">
    <property type="protein sequence ID" value="QDV46839.1"/>
    <property type="molecule type" value="Genomic_DNA"/>
</dbReference>